<evidence type="ECO:0000313" key="2">
    <source>
        <dbReference type="Proteomes" id="UP001164539"/>
    </source>
</evidence>
<gene>
    <name evidence="1" type="ORF">OWV82_021080</name>
</gene>
<dbReference type="EMBL" id="CM051404">
    <property type="protein sequence ID" value="KAJ4707578.1"/>
    <property type="molecule type" value="Genomic_DNA"/>
</dbReference>
<dbReference type="Proteomes" id="UP001164539">
    <property type="component" value="Chromosome 11"/>
</dbReference>
<reference evidence="1 2" key="1">
    <citation type="journal article" date="2023" name="Science">
        <title>Complex scaffold remodeling in plant triterpene biosynthesis.</title>
        <authorList>
            <person name="De La Pena R."/>
            <person name="Hodgson H."/>
            <person name="Liu J.C."/>
            <person name="Stephenson M.J."/>
            <person name="Martin A.C."/>
            <person name="Owen C."/>
            <person name="Harkess A."/>
            <person name="Leebens-Mack J."/>
            <person name="Jimenez L.E."/>
            <person name="Osbourn A."/>
            <person name="Sattely E.S."/>
        </authorList>
    </citation>
    <scope>NUCLEOTIDE SEQUENCE [LARGE SCALE GENOMIC DNA]</scope>
    <source>
        <strain evidence="2">cv. JPN11</strain>
        <tissue evidence="1">Leaf</tissue>
    </source>
</reference>
<name>A0ACC1X8V7_MELAZ</name>
<keyword evidence="1" id="KW-0812">Transmembrane</keyword>
<keyword evidence="1" id="KW-0472">Membrane</keyword>
<proteinExistence type="predicted"/>
<protein>
    <submittedName>
        <fullName evidence="1">Transmembrane protein like</fullName>
    </submittedName>
</protein>
<evidence type="ECO:0000313" key="1">
    <source>
        <dbReference type="EMBL" id="KAJ4707578.1"/>
    </source>
</evidence>
<organism evidence="1 2">
    <name type="scientific">Melia azedarach</name>
    <name type="common">Chinaberry tree</name>
    <dbReference type="NCBI Taxonomy" id="155640"/>
    <lineage>
        <taxon>Eukaryota</taxon>
        <taxon>Viridiplantae</taxon>
        <taxon>Streptophyta</taxon>
        <taxon>Embryophyta</taxon>
        <taxon>Tracheophyta</taxon>
        <taxon>Spermatophyta</taxon>
        <taxon>Magnoliopsida</taxon>
        <taxon>eudicotyledons</taxon>
        <taxon>Gunneridae</taxon>
        <taxon>Pentapetalae</taxon>
        <taxon>rosids</taxon>
        <taxon>malvids</taxon>
        <taxon>Sapindales</taxon>
        <taxon>Meliaceae</taxon>
        <taxon>Melia</taxon>
    </lineage>
</organism>
<comment type="caution">
    <text evidence="1">The sequence shown here is derived from an EMBL/GenBank/DDBJ whole genome shotgun (WGS) entry which is preliminary data.</text>
</comment>
<keyword evidence="2" id="KW-1185">Reference proteome</keyword>
<sequence length="334" mass="36956">MGLLSFTAAGGGFILIGFLESMSASNHVSDSSSTFAQINGDAAATETTPLPSSVSLSKGRRNRSFSSFSLVSVLILSFFFMLNSLVSAFNAVNSSDRVGSVLQLQVLAVASLFFLYSVLGLSINFRNSFSLPGVILDLIILFGFVEEFLLFYLQRKDKSGIENRYFDLMLVPILVCVVSTIFGLETSKSRLNYARLARGIGMILQGLWFLQMGFSFYTRLIANGCSLHEKSRGNYTIRCKGHQEYHRARAIVTLQFNGHLALLVIVVVGLYSIMAQRNGIRGDFSRYRPLGAEMQQMEIVSNFTLDSEEEEIKEEDKMSKPKVEAGVNGYGSHE</sequence>
<accession>A0ACC1X8V7</accession>